<name>A0ACB8SE98_9AGAM</name>
<evidence type="ECO:0000313" key="2">
    <source>
        <dbReference type="Proteomes" id="UP000814140"/>
    </source>
</evidence>
<dbReference type="EMBL" id="MU277576">
    <property type="protein sequence ID" value="KAI0054261.1"/>
    <property type="molecule type" value="Genomic_DNA"/>
</dbReference>
<reference evidence="1" key="1">
    <citation type="submission" date="2021-03" db="EMBL/GenBank/DDBJ databases">
        <authorList>
            <consortium name="DOE Joint Genome Institute"/>
            <person name="Ahrendt S."/>
            <person name="Looney B.P."/>
            <person name="Miyauchi S."/>
            <person name="Morin E."/>
            <person name="Drula E."/>
            <person name="Courty P.E."/>
            <person name="Chicoki N."/>
            <person name="Fauchery L."/>
            <person name="Kohler A."/>
            <person name="Kuo A."/>
            <person name="Labutti K."/>
            <person name="Pangilinan J."/>
            <person name="Lipzen A."/>
            <person name="Riley R."/>
            <person name="Andreopoulos W."/>
            <person name="He G."/>
            <person name="Johnson J."/>
            <person name="Barry K.W."/>
            <person name="Grigoriev I.V."/>
            <person name="Nagy L."/>
            <person name="Hibbett D."/>
            <person name="Henrissat B."/>
            <person name="Matheny P.B."/>
            <person name="Labbe J."/>
            <person name="Martin F."/>
        </authorList>
    </citation>
    <scope>NUCLEOTIDE SEQUENCE</scope>
    <source>
        <strain evidence="1">HHB10654</strain>
    </source>
</reference>
<evidence type="ECO:0000313" key="1">
    <source>
        <dbReference type="EMBL" id="KAI0054261.1"/>
    </source>
</evidence>
<organism evidence="1 2">
    <name type="scientific">Artomyces pyxidatus</name>
    <dbReference type="NCBI Taxonomy" id="48021"/>
    <lineage>
        <taxon>Eukaryota</taxon>
        <taxon>Fungi</taxon>
        <taxon>Dikarya</taxon>
        <taxon>Basidiomycota</taxon>
        <taxon>Agaricomycotina</taxon>
        <taxon>Agaricomycetes</taxon>
        <taxon>Russulales</taxon>
        <taxon>Auriscalpiaceae</taxon>
        <taxon>Artomyces</taxon>
    </lineage>
</organism>
<reference evidence="1" key="2">
    <citation type="journal article" date="2022" name="New Phytol.">
        <title>Evolutionary transition to the ectomycorrhizal habit in the genomes of a hyperdiverse lineage of mushroom-forming fungi.</title>
        <authorList>
            <person name="Looney B."/>
            <person name="Miyauchi S."/>
            <person name="Morin E."/>
            <person name="Drula E."/>
            <person name="Courty P.E."/>
            <person name="Kohler A."/>
            <person name="Kuo A."/>
            <person name="LaButti K."/>
            <person name="Pangilinan J."/>
            <person name="Lipzen A."/>
            <person name="Riley R."/>
            <person name="Andreopoulos W."/>
            <person name="He G."/>
            <person name="Johnson J."/>
            <person name="Nolan M."/>
            <person name="Tritt A."/>
            <person name="Barry K.W."/>
            <person name="Grigoriev I.V."/>
            <person name="Nagy L.G."/>
            <person name="Hibbett D."/>
            <person name="Henrissat B."/>
            <person name="Matheny P.B."/>
            <person name="Labbe J."/>
            <person name="Martin F.M."/>
        </authorList>
    </citation>
    <scope>NUCLEOTIDE SEQUENCE</scope>
    <source>
        <strain evidence="1">HHB10654</strain>
    </source>
</reference>
<sequence>MDSSSPPRRSPTPAWTPPPEFDDPPITPRCINHFLGELAVQYGDPLPSPRSAKLRLDICDALQKVASQIRPPDVPQRSRSSSPTPPPTKKLRTSTSTTDDAPISKKARHAATAFNRAQKVFNAVLNNPRVQPRELAALIQAGNSDVAARHGSAENDMFERALRGYSPPEDGNWMQFYAAPAPGEQAGLTTIALSLQCAHSLALTHESIEKRLIKRYQDVVQKTEALLYEYDYTANTKGKGGKGWRDKVTNAQFHHYLRAQTAWSHLSAMELDSEDASKTQAYRDVRKEFNTKMASGKRNRAKLLWM</sequence>
<proteinExistence type="predicted"/>
<protein>
    <submittedName>
        <fullName evidence="1">Uncharacterized protein</fullName>
    </submittedName>
</protein>
<dbReference type="Proteomes" id="UP000814140">
    <property type="component" value="Unassembled WGS sequence"/>
</dbReference>
<accession>A0ACB8SE98</accession>
<gene>
    <name evidence="1" type="ORF">BV25DRAFT_1843794</name>
</gene>
<keyword evidence="2" id="KW-1185">Reference proteome</keyword>
<comment type="caution">
    <text evidence="1">The sequence shown here is derived from an EMBL/GenBank/DDBJ whole genome shotgun (WGS) entry which is preliminary data.</text>
</comment>